<keyword evidence="3" id="KW-1185">Reference proteome</keyword>
<dbReference type="AlphaFoldDB" id="A0A640KB16"/>
<organism evidence="2 3">
    <name type="scientific">Leishmania tarentolae</name>
    <name type="common">Sauroleishmania tarentolae</name>
    <dbReference type="NCBI Taxonomy" id="5689"/>
    <lineage>
        <taxon>Eukaryota</taxon>
        <taxon>Discoba</taxon>
        <taxon>Euglenozoa</taxon>
        <taxon>Kinetoplastea</taxon>
        <taxon>Metakinetoplastina</taxon>
        <taxon>Trypanosomatida</taxon>
        <taxon>Trypanosomatidae</taxon>
        <taxon>Leishmaniinae</taxon>
        <taxon>Leishmania</taxon>
        <taxon>lizard Leishmania</taxon>
    </lineage>
</organism>
<protein>
    <submittedName>
        <fullName evidence="2">Uncharacterized protein</fullName>
    </submittedName>
</protein>
<evidence type="ECO:0000313" key="2">
    <source>
        <dbReference type="EMBL" id="GET86753.1"/>
    </source>
</evidence>
<feature type="compositionally biased region" description="Low complexity" evidence="1">
    <location>
        <begin position="234"/>
        <end position="246"/>
    </location>
</feature>
<gene>
    <name evidence="2" type="ORF">LtaPh_1201900</name>
</gene>
<feature type="region of interest" description="Disordered" evidence="1">
    <location>
        <begin position="223"/>
        <end position="254"/>
    </location>
</feature>
<name>A0A640KB16_LEITA</name>
<sequence>MQASVSAVLEERETRLGVGEHDMVSCEGHTQPSQCSCLADAALALSFWACEFTVSHAPRPHGDVVTHVDWYARQWIGNAGGMCSNRMPPASRPTAGPQPSPFSPSALWHPYGLMRAISARFPLAAVTSACLPPTPLRSQDHCCPRVLRYTYLLLYCIMSASSRTFAPSAFDEPSGSHRGAFIPSRVAAVRLIQAWVRRRRAQQYAHRLLMCLHVMKIARTPDEQRAEDSVHPLASVTSPSATASSSCPGERDVPDEESRFQKLYEAIMDYEAELRVENHTRQLLSDECDATDHVTRRVSQRACRMLRQRHPVLRSLSRSAEGTCSSRVNRALGTELPADSTMLAAKRLEAYLSPELFAWWCASQEPSTPSAEAATAVPSHTNAMANDMRPQPPRPLLTGESGAEVDEGTHGEGLEALYMDVVAEEEHAKNDEVSMNAAYIREREASDSAALRSAQQATMAGCPCGFAARGGGAPPADVSLGNASSALSGEEDISLVLQPALGGVAQRRYRGNQEHLESESSVATRSAVVDGSHLQAGRDTTAHVCAVCELNGFVAGQQHRYVGGEEEQEEDELHPCGTCGALVHPYCAWSGTSADTYYYYCSRYCRGGDTA</sequence>
<comment type="caution">
    <text evidence="2">The sequence shown here is derived from an EMBL/GenBank/DDBJ whole genome shotgun (WGS) entry which is preliminary data.</text>
</comment>
<dbReference type="Proteomes" id="UP000419144">
    <property type="component" value="Unassembled WGS sequence"/>
</dbReference>
<dbReference type="VEuPathDB" id="TriTrypDB:LtaPh_1201900"/>
<accession>A0A640KB16</accession>
<reference evidence="2" key="1">
    <citation type="submission" date="2019-11" db="EMBL/GenBank/DDBJ databases">
        <title>Leishmania tarentolae CDS.</title>
        <authorList>
            <person name="Goto Y."/>
            <person name="Yamagishi J."/>
        </authorList>
    </citation>
    <scope>NUCLEOTIDE SEQUENCE [LARGE SCALE GENOMIC DNA]</scope>
    <source>
        <strain evidence="2">Parrot Tar II</strain>
    </source>
</reference>
<proteinExistence type="predicted"/>
<dbReference type="OrthoDB" id="260710at2759"/>
<evidence type="ECO:0000256" key="1">
    <source>
        <dbReference type="SAM" id="MobiDB-lite"/>
    </source>
</evidence>
<evidence type="ECO:0000313" key="3">
    <source>
        <dbReference type="Proteomes" id="UP000419144"/>
    </source>
</evidence>
<dbReference type="EMBL" id="BLBS01000014">
    <property type="protein sequence ID" value="GET86753.1"/>
    <property type="molecule type" value="Genomic_DNA"/>
</dbReference>